<feature type="transmembrane region" description="Helical" evidence="5">
    <location>
        <begin position="6"/>
        <end position="22"/>
    </location>
</feature>
<evidence type="ECO:0000313" key="6">
    <source>
        <dbReference type="EMBL" id="NIG18439.1"/>
    </source>
</evidence>
<dbReference type="PANTHER" id="PTHR43652:SF2">
    <property type="entry name" value="BASIC AMINO ACID ANTIPORTER YFCC-RELATED"/>
    <property type="match status" value="1"/>
</dbReference>
<comment type="caution">
    <text evidence="6">The sequence shown here is derived from an EMBL/GenBank/DDBJ whole genome shotgun (WGS) entry which is preliminary data.</text>
</comment>
<keyword evidence="7" id="KW-1185">Reference proteome</keyword>
<evidence type="ECO:0000256" key="1">
    <source>
        <dbReference type="ARBA" id="ARBA00004141"/>
    </source>
</evidence>
<feature type="transmembrane region" description="Helical" evidence="5">
    <location>
        <begin position="141"/>
        <end position="164"/>
    </location>
</feature>
<proteinExistence type="predicted"/>
<evidence type="ECO:0000256" key="5">
    <source>
        <dbReference type="SAM" id="Phobius"/>
    </source>
</evidence>
<dbReference type="InterPro" id="IPR001898">
    <property type="entry name" value="SLC13A/DASS"/>
</dbReference>
<evidence type="ECO:0000256" key="3">
    <source>
        <dbReference type="ARBA" id="ARBA00022989"/>
    </source>
</evidence>
<feature type="transmembrane region" description="Helical" evidence="5">
    <location>
        <begin position="51"/>
        <end position="72"/>
    </location>
</feature>
<comment type="subcellular location">
    <subcellularLocation>
        <location evidence="1">Membrane</location>
        <topology evidence="1">Multi-pass membrane protein</topology>
    </subcellularLocation>
</comment>
<dbReference type="Proteomes" id="UP001515780">
    <property type="component" value="Unassembled WGS sequence"/>
</dbReference>
<feature type="transmembrane region" description="Helical" evidence="5">
    <location>
        <begin position="330"/>
        <end position="351"/>
    </location>
</feature>
<protein>
    <submittedName>
        <fullName evidence="6">Citrate transporter</fullName>
    </submittedName>
</protein>
<evidence type="ECO:0000256" key="4">
    <source>
        <dbReference type="ARBA" id="ARBA00023136"/>
    </source>
</evidence>
<keyword evidence="2 5" id="KW-0812">Transmembrane</keyword>
<sequence length="432" mass="46335">MTSDMHFWLTTLIIAITILLWASARLPEYLTALLFFAAATLFNIAPASTIFSGFASSAFWLVLSGFVLGAAIRKVGLAQRWANYLVVPFSQSWPRMVVGTLVLTYLLALVMPSNMGRIALLMPVVLALGERAGIKAGSRGSIGLALAVGFGTFQLSASILPANVPNLVLSGAAENAYQIHLQWLPWWLLHMPVVGIGKGMVLAAAILFLFRAQPQPVRHRDQLEPLSRSEWRLMGLLAITLLLWMTDSLHGLPAAWVGLAAACICLLPRIGFLSGDDFASGVNFRTCIYIAGILGVATVVVDSGLGRLIANLLLSVLPLQDHASFGNFAVLNSLVSLLNFVLTANGVPAMVTPIAQELATASGFSLMSVVMMQVFAYATPLLPYQASPVVVAMGLGNVPAKAGLQLCVLVFIFSVLLLLPLDYLWFRLLGYA</sequence>
<name>A0ABX0RMY8_9GAMM</name>
<feature type="transmembrane region" description="Helical" evidence="5">
    <location>
        <begin position="93"/>
        <end position="111"/>
    </location>
</feature>
<feature type="transmembrane region" description="Helical" evidence="5">
    <location>
        <begin position="255"/>
        <end position="275"/>
    </location>
</feature>
<accession>A0ABX0RMY8</accession>
<keyword evidence="3 5" id="KW-1133">Transmembrane helix</keyword>
<feature type="transmembrane region" description="Helical" evidence="5">
    <location>
        <begin position="363"/>
        <end position="382"/>
    </location>
</feature>
<evidence type="ECO:0000256" key="2">
    <source>
        <dbReference type="ARBA" id="ARBA00022692"/>
    </source>
</evidence>
<dbReference type="PANTHER" id="PTHR43652">
    <property type="entry name" value="BASIC AMINO ACID ANTIPORTER YFCC-RELATED"/>
    <property type="match status" value="1"/>
</dbReference>
<dbReference type="EMBL" id="VWXC01000003">
    <property type="protein sequence ID" value="NIG18439.1"/>
    <property type="molecule type" value="Genomic_DNA"/>
</dbReference>
<feature type="transmembrane region" description="Helical" evidence="5">
    <location>
        <begin position="231"/>
        <end position="249"/>
    </location>
</feature>
<feature type="transmembrane region" description="Helical" evidence="5">
    <location>
        <begin position="29"/>
        <end position="45"/>
    </location>
</feature>
<dbReference type="Pfam" id="PF00939">
    <property type="entry name" value="Na_sulph_symp"/>
    <property type="match status" value="1"/>
</dbReference>
<feature type="transmembrane region" description="Helical" evidence="5">
    <location>
        <begin position="287"/>
        <end position="310"/>
    </location>
</feature>
<keyword evidence="4 5" id="KW-0472">Membrane</keyword>
<feature type="transmembrane region" description="Helical" evidence="5">
    <location>
        <begin position="402"/>
        <end position="426"/>
    </location>
</feature>
<dbReference type="InterPro" id="IPR051679">
    <property type="entry name" value="DASS-Related_Transporters"/>
</dbReference>
<feature type="transmembrane region" description="Helical" evidence="5">
    <location>
        <begin position="184"/>
        <end position="210"/>
    </location>
</feature>
<organism evidence="6 7">
    <name type="scientific">Candidatus Pantoea communis</name>
    <dbReference type="NCBI Taxonomy" id="2608354"/>
    <lineage>
        <taxon>Bacteria</taxon>
        <taxon>Pseudomonadati</taxon>
        <taxon>Pseudomonadota</taxon>
        <taxon>Gammaproteobacteria</taxon>
        <taxon>Enterobacterales</taxon>
        <taxon>Erwiniaceae</taxon>
        <taxon>Pantoea</taxon>
    </lineage>
</organism>
<evidence type="ECO:0000313" key="7">
    <source>
        <dbReference type="Proteomes" id="UP001515780"/>
    </source>
</evidence>
<gene>
    <name evidence="6" type="ORF">F3J37_07045</name>
</gene>
<reference evidence="6 7" key="1">
    <citation type="journal article" date="2019" name="bioRxiv">
        <title>Bacteria contribute to plant secondary compound degradation in a generalist herbivore system.</title>
        <authorList>
            <person name="Francoeur C.B."/>
            <person name="Khadempour L."/>
            <person name="Moreira-Soto R.D."/>
            <person name="Gotting K."/>
            <person name="Book A.J."/>
            <person name="Pinto-Tomas A.A."/>
            <person name="Keefover-Ring K."/>
            <person name="Currie C.R."/>
        </authorList>
    </citation>
    <scope>NUCLEOTIDE SEQUENCE [LARGE SCALE GENOMIC DNA]</scope>
    <source>
        <strain evidence="6">Al-1710</strain>
    </source>
</reference>